<dbReference type="Pfam" id="PF07992">
    <property type="entry name" value="Pyr_redox_2"/>
    <property type="match status" value="1"/>
</dbReference>
<feature type="domain" description="FAD/NAD(P)-binding" evidence="6">
    <location>
        <begin position="3"/>
        <end position="188"/>
    </location>
</feature>
<keyword evidence="5" id="KW-0676">Redox-active center</keyword>
<dbReference type="STRING" id="764299.STRIC_0869"/>
<accession>G5K005</accession>
<evidence type="ECO:0000256" key="3">
    <source>
        <dbReference type="ARBA" id="ARBA00022827"/>
    </source>
</evidence>
<dbReference type="Gene3D" id="3.50.50.60">
    <property type="entry name" value="FAD/NAD(P)-binding domain"/>
    <property type="match status" value="2"/>
</dbReference>
<dbReference type="EMBL" id="AEUX02000001">
    <property type="protein sequence ID" value="EHI70908.1"/>
    <property type="molecule type" value="Genomic_DNA"/>
</dbReference>
<comment type="cofactor">
    <cofactor evidence="1">
        <name>FAD</name>
        <dbReference type="ChEBI" id="CHEBI:57692"/>
    </cofactor>
</comment>
<evidence type="ECO:0000256" key="4">
    <source>
        <dbReference type="ARBA" id="ARBA00023002"/>
    </source>
</evidence>
<protein>
    <submittedName>
        <fullName evidence="7">Pyridine nucleotide-disulfide oxidoreductase</fullName>
    </submittedName>
</protein>
<dbReference type="PRINTS" id="PR00411">
    <property type="entry name" value="PNDRDTASEI"/>
</dbReference>
<evidence type="ECO:0000256" key="5">
    <source>
        <dbReference type="ARBA" id="ARBA00023284"/>
    </source>
</evidence>
<gene>
    <name evidence="7" type="ORF">STRIC_0869</name>
</gene>
<keyword evidence="3" id="KW-0274">FAD</keyword>
<organism evidence="7 8">
    <name type="scientific">Streptococcus ictaluri 707-05</name>
    <dbReference type="NCBI Taxonomy" id="764299"/>
    <lineage>
        <taxon>Bacteria</taxon>
        <taxon>Bacillati</taxon>
        <taxon>Bacillota</taxon>
        <taxon>Bacilli</taxon>
        <taxon>Lactobacillales</taxon>
        <taxon>Streptococcaceae</taxon>
        <taxon>Streptococcus</taxon>
    </lineage>
</organism>
<keyword evidence="4" id="KW-0560">Oxidoreductase</keyword>
<dbReference type="AlphaFoldDB" id="G5K005"/>
<keyword evidence="8" id="KW-1185">Reference proteome</keyword>
<comment type="caution">
    <text evidence="7">The sequence shown here is derived from an EMBL/GenBank/DDBJ whole genome shotgun (WGS) entry which is preliminary data.</text>
</comment>
<evidence type="ECO:0000256" key="1">
    <source>
        <dbReference type="ARBA" id="ARBA00001974"/>
    </source>
</evidence>
<reference evidence="7 8" key="1">
    <citation type="journal article" date="2014" name="Int. J. Syst. Evol. Microbiol.">
        <title>Phylogenomics and the dynamic genome evolution of the genus Streptococcus.</title>
        <authorList>
            <consortium name="The Broad Institute Genome Sequencing Platform"/>
            <person name="Richards V.P."/>
            <person name="Palmer S.R."/>
            <person name="Pavinski Bitar P.D."/>
            <person name="Qin X."/>
            <person name="Weinstock G.M."/>
            <person name="Highlander S.K."/>
            <person name="Town C.D."/>
            <person name="Burne R.A."/>
            <person name="Stanhope M.J."/>
        </authorList>
    </citation>
    <scope>NUCLEOTIDE SEQUENCE [LARGE SCALE GENOMIC DNA]</scope>
    <source>
        <strain evidence="7 8">707-05</strain>
    </source>
</reference>
<dbReference type="PANTHER" id="PTHR43429:SF1">
    <property type="entry name" value="NAD(P)H SULFUR OXIDOREDUCTASE (COA-DEPENDENT)"/>
    <property type="match status" value="1"/>
</dbReference>
<dbReference type="PRINTS" id="PR00368">
    <property type="entry name" value="FADPNR"/>
</dbReference>
<dbReference type="PANTHER" id="PTHR43429">
    <property type="entry name" value="PYRIDINE NUCLEOTIDE-DISULFIDE OXIDOREDUCTASE DOMAIN-CONTAINING"/>
    <property type="match status" value="1"/>
</dbReference>
<dbReference type="SUPFAM" id="SSF51905">
    <property type="entry name" value="FAD/NAD(P)-binding domain"/>
    <property type="match status" value="1"/>
</dbReference>
<keyword evidence="2" id="KW-0285">Flavoprotein</keyword>
<dbReference type="InterPro" id="IPR023753">
    <property type="entry name" value="FAD/NAD-binding_dom"/>
</dbReference>
<name>G5K005_9STRE</name>
<dbReference type="InterPro" id="IPR050260">
    <property type="entry name" value="FAD-bd_OxRdtase"/>
</dbReference>
<sequence>MTRIMIIGGVAGGMSAATRLRRLMEDAHIIVVDKGPYVSFANCGLPFHLSGEISSRDKLLVQSAEGLTNRFGLDVRPETEALAIDTKSKQVTLKHDGKVYQESYDQLILSPGAKPFVPKMEGLAQAKNVCTLRNIPDLDRIMAALADKDQGMATVIGAGFIGLEMAEALTKRGFQVTLVEKAPHVLPFRSRNGKFHPRRIASQWR</sequence>
<evidence type="ECO:0000313" key="8">
    <source>
        <dbReference type="Proteomes" id="UP000003330"/>
    </source>
</evidence>
<evidence type="ECO:0000259" key="6">
    <source>
        <dbReference type="Pfam" id="PF07992"/>
    </source>
</evidence>
<proteinExistence type="predicted"/>
<evidence type="ECO:0000256" key="2">
    <source>
        <dbReference type="ARBA" id="ARBA00022630"/>
    </source>
</evidence>
<dbReference type="eggNOG" id="COG0446">
    <property type="taxonomic scope" value="Bacteria"/>
</dbReference>
<dbReference type="InterPro" id="IPR036188">
    <property type="entry name" value="FAD/NAD-bd_sf"/>
</dbReference>
<dbReference type="GO" id="GO:0016491">
    <property type="term" value="F:oxidoreductase activity"/>
    <property type="evidence" value="ECO:0007669"/>
    <property type="project" value="UniProtKB-KW"/>
</dbReference>
<dbReference type="Proteomes" id="UP000003330">
    <property type="component" value="Unassembled WGS sequence"/>
</dbReference>
<evidence type="ECO:0000313" key="7">
    <source>
        <dbReference type="EMBL" id="EHI70908.1"/>
    </source>
</evidence>